<evidence type="ECO:0000313" key="2">
    <source>
        <dbReference type="Proteomes" id="UP000606115"/>
    </source>
</evidence>
<dbReference type="Proteomes" id="UP000606115">
    <property type="component" value="Unassembled WGS sequence"/>
</dbReference>
<protein>
    <recommendedName>
        <fullName evidence="3">PhzF family phenazine biosynthesis protein</fullName>
    </recommendedName>
</protein>
<name>A0ABQ2DL25_9MICC</name>
<keyword evidence="2" id="KW-1185">Reference proteome</keyword>
<dbReference type="SUPFAM" id="SSF54506">
    <property type="entry name" value="Diaminopimelate epimerase-like"/>
    <property type="match status" value="1"/>
</dbReference>
<dbReference type="EMBL" id="BMKX01000004">
    <property type="protein sequence ID" value="GGJ61570.1"/>
    <property type="molecule type" value="Genomic_DNA"/>
</dbReference>
<proteinExistence type="predicted"/>
<dbReference type="RefSeq" id="WP_308422413.1">
    <property type="nucleotide sequence ID" value="NZ_BMKX01000004.1"/>
</dbReference>
<sequence length="50" mass="5196">MIDSQIAGQHYSAAQGTAIGCEGRVHVDVEDGTIWGGGNVMSCVNGEVQF</sequence>
<evidence type="ECO:0008006" key="3">
    <source>
        <dbReference type="Google" id="ProtNLM"/>
    </source>
</evidence>
<reference evidence="2" key="1">
    <citation type="journal article" date="2019" name="Int. J. Syst. Evol. Microbiol.">
        <title>The Global Catalogue of Microorganisms (GCM) 10K type strain sequencing project: providing services to taxonomists for standard genome sequencing and annotation.</title>
        <authorList>
            <consortium name="The Broad Institute Genomics Platform"/>
            <consortium name="The Broad Institute Genome Sequencing Center for Infectious Disease"/>
            <person name="Wu L."/>
            <person name="Ma J."/>
        </authorList>
    </citation>
    <scope>NUCLEOTIDE SEQUENCE [LARGE SCALE GENOMIC DNA]</scope>
    <source>
        <strain evidence="2">CGMCC 1.3685</strain>
    </source>
</reference>
<organism evidence="1 2">
    <name type="scientific">Glutamicibacter ardleyensis</name>
    <dbReference type="NCBI Taxonomy" id="225894"/>
    <lineage>
        <taxon>Bacteria</taxon>
        <taxon>Bacillati</taxon>
        <taxon>Actinomycetota</taxon>
        <taxon>Actinomycetes</taxon>
        <taxon>Micrococcales</taxon>
        <taxon>Micrococcaceae</taxon>
        <taxon>Glutamicibacter</taxon>
    </lineage>
</organism>
<accession>A0ABQ2DL25</accession>
<gene>
    <name evidence="1" type="ORF">GCM10007173_20470</name>
</gene>
<comment type="caution">
    <text evidence="1">The sequence shown here is derived from an EMBL/GenBank/DDBJ whole genome shotgun (WGS) entry which is preliminary data.</text>
</comment>
<dbReference type="GeneID" id="303306147"/>
<evidence type="ECO:0000313" key="1">
    <source>
        <dbReference type="EMBL" id="GGJ61570.1"/>
    </source>
</evidence>